<dbReference type="GO" id="GO:0005886">
    <property type="term" value="C:plasma membrane"/>
    <property type="evidence" value="ECO:0007669"/>
    <property type="project" value="TreeGrafter"/>
</dbReference>
<keyword evidence="15" id="KW-1185">Reference proteome</keyword>
<dbReference type="AlphaFoldDB" id="A0A3B7R3Q0"/>
<accession>A0A3B7R3Q0</accession>
<evidence type="ECO:0000256" key="3">
    <source>
        <dbReference type="ARBA" id="ARBA00012071"/>
    </source>
</evidence>
<keyword evidence="5 13" id="KW-0444">Lipid biosynthesis</keyword>
<dbReference type="OrthoDB" id="9766423at2"/>
<dbReference type="RefSeq" id="WP_119443856.1">
    <property type="nucleotide sequence ID" value="NZ_CP032317.1"/>
</dbReference>
<comment type="catalytic activity">
    <reaction evidence="13">
        <text>a lipid A disaccharide + ATP = a lipid IVA + ADP + H(+)</text>
        <dbReference type="Rhea" id="RHEA:67840"/>
        <dbReference type="ChEBI" id="CHEBI:15378"/>
        <dbReference type="ChEBI" id="CHEBI:30616"/>
        <dbReference type="ChEBI" id="CHEBI:176343"/>
        <dbReference type="ChEBI" id="CHEBI:176425"/>
        <dbReference type="ChEBI" id="CHEBI:456216"/>
        <dbReference type="EC" id="2.7.1.130"/>
    </reaction>
</comment>
<name>A0A3B7R3Q0_9BACT</name>
<dbReference type="PANTHER" id="PTHR42724">
    <property type="entry name" value="TETRAACYLDISACCHARIDE 4'-KINASE"/>
    <property type="match status" value="1"/>
</dbReference>
<dbReference type="GO" id="GO:0009029">
    <property type="term" value="F:lipid-A 4'-kinase activity"/>
    <property type="evidence" value="ECO:0007669"/>
    <property type="project" value="UniProtKB-UniRule"/>
</dbReference>
<gene>
    <name evidence="13 14" type="primary">lpxK</name>
    <name evidence="14" type="ORF">D3Y59_03850</name>
</gene>
<dbReference type="SUPFAM" id="SSF52540">
    <property type="entry name" value="P-loop containing nucleoside triphosphate hydrolases"/>
    <property type="match status" value="1"/>
</dbReference>
<dbReference type="GO" id="GO:0005524">
    <property type="term" value="F:ATP binding"/>
    <property type="evidence" value="ECO:0007669"/>
    <property type="project" value="UniProtKB-UniRule"/>
</dbReference>
<comment type="pathway">
    <text evidence="2 13">Glycolipid biosynthesis; lipid IV(A) biosynthesis; lipid IV(A) from (3R)-3-hydroxytetradecanoyl-[acyl-carrier-protein] and UDP-N-acetyl-alpha-D-glucosamine: step 6/6.</text>
</comment>
<evidence type="ECO:0000313" key="14">
    <source>
        <dbReference type="EMBL" id="AYA36271.1"/>
    </source>
</evidence>
<keyword evidence="10 13" id="KW-0067">ATP-binding</keyword>
<dbReference type="InterPro" id="IPR003758">
    <property type="entry name" value="LpxK"/>
</dbReference>
<keyword evidence="6 13" id="KW-0441">Lipid A biosynthesis</keyword>
<sequence length="357" mass="39099">MPGLLTLLLLPLSWLYAGVAAVRNWLYDTGRWASTSAEVPLIGVGNLRVGGTGKTPHVAWVIEQLLAAGHKPAILSRGYGRRTRGFRVATSTDTAATIGDEPWQHFRAFAQQVPVVVDEDRRHGLAEMRRQLPGLTAVVLDDAYQHRRVRPNLNILLTEQARPFWADYVLPAGRLRESRLGARRADVVIITKCPPEWPAHEQQAAAARVQQYTRPGVPVLFSTYRYGEPTAVFPAEAALGGVEPLQPVVLLTGIAQPEPLLSELRRRGYSVLAHHRFADHHAFSAGELQDLAAALPPGAAIITTEKDAARLREPALRTTVASLPLFYVPIRVAFLADGAQRLQAMLAPPQLTPRVVA</sequence>
<dbReference type="Proteomes" id="UP000262802">
    <property type="component" value="Chromosome"/>
</dbReference>
<evidence type="ECO:0000256" key="7">
    <source>
        <dbReference type="ARBA" id="ARBA00022679"/>
    </source>
</evidence>
<evidence type="ECO:0000256" key="13">
    <source>
        <dbReference type="HAMAP-Rule" id="MF_00409"/>
    </source>
</evidence>
<proteinExistence type="inferred from homology"/>
<dbReference type="PANTHER" id="PTHR42724:SF1">
    <property type="entry name" value="TETRAACYLDISACCHARIDE 4'-KINASE, MITOCHONDRIAL-RELATED"/>
    <property type="match status" value="1"/>
</dbReference>
<keyword evidence="8 13" id="KW-0547">Nucleotide-binding</keyword>
<evidence type="ECO:0000256" key="6">
    <source>
        <dbReference type="ARBA" id="ARBA00022556"/>
    </source>
</evidence>
<protein>
    <recommendedName>
        <fullName evidence="4 13">Tetraacyldisaccharide 4'-kinase</fullName>
        <ecNumber evidence="3 13">2.7.1.130</ecNumber>
    </recommendedName>
    <alternativeName>
        <fullName evidence="12 13">Lipid A 4'-kinase</fullName>
    </alternativeName>
</protein>
<feature type="binding site" evidence="13">
    <location>
        <begin position="48"/>
        <end position="55"/>
    </location>
    <ligand>
        <name>ATP</name>
        <dbReference type="ChEBI" id="CHEBI:30616"/>
    </ligand>
</feature>
<organism evidence="14 15">
    <name type="scientific">Hymenobacter oligotrophus</name>
    <dbReference type="NCBI Taxonomy" id="2319843"/>
    <lineage>
        <taxon>Bacteria</taxon>
        <taxon>Pseudomonadati</taxon>
        <taxon>Bacteroidota</taxon>
        <taxon>Cytophagia</taxon>
        <taxon>Cytophagales</taxon>
        <taxon>Hymenobacteraceae</taxon>
        <taxon>Hymenobacter</taxon>
    </lineage>
</organism>
<evidence type="ECO:0000256" key="10">
    <source>
        <dbReference type="ARBA" id="ARBA00022840"/>
    </source>
</evidence>
<dbReference type="GO" id="GO:0009244">
    <property type="term" value="P:lipopolysaccharide core region biosynthetic process"/>
    <property type="evidence" value="ECO:0007669"/>
    <property type="project" value="TreeGrafter"/>
</dbReference>
<evidence type="ECO:0000256" key="12">
    <source>
        <dbReference type="ARBA" id="ARBA00029757"/>
    </source>
</evidence>
<dbReference type="UniPathway" id="UPA00359">
    <property type="reaction ID" value="UER00482"/>
</dbReference>
<evidence type="ECO:0000313" key="15">
    <source>
        <dbReference type="Proteomes" id="UP000262802"/>
    </source>
</evidence>
<dbReference type="NCBIfam" id="TIGR00682">
    <property type="entry name" value="lpxK"/>
    <property type="match status" value="1"/>
</dbReference>
<dbReference type="KEGG" id="hyh:D3Y59_03850"/>
<evidence type="ECO:0000256" key="1">
    <source>
        <dbReference type="ARBA" id="ARBA00002274"/>
    </source>
</evidence>
<dbReference type="GO" id="GO:0009245">
    <property type="term" value="P:lipid A biosynthetic process"/>
    <property type="evidence" value="ECO:0007669"/>
    <property type="project" value="UniProtKB-UniRule"/>
</dbReference>
<comment type="similarity">
    <text evidence="13">Belongs to the LpxK family.</text>
</comment>
<dbReference type="EMBL" id="CP032317">
    <property type="protein sequence ID" value="AYA36271.1"/>
    <property type="molecule type" value="Genomic_DNA"/>
</dbReference>
<dbReference type="HAMAP" id="MF_00409">
    <property type="entry name" value="LpxK"/>
    <property type="match status" value="1"/>
</dbReference>
<keyword evidence="11 13" id="KW-0443">Lipid metabolism</keyword>
<evidence type="ECO:0000256" key="2">
    <source>
        <dbReference type="ARBA" id="ARBA00004870"/>
    </source>
</evidence>
<evidence type="ECO:0000256" key="5">
    <source>
        <dbReference type="ARBA" id="ARBA00022516"/>
    </source>
</evidence>
<keyword evidence="7 13" id="KW-0808">Transferase</keyword>
<keyword evidence="9 13" id="KW-0418">Kinase</keyword>
<reference evidence="14 15" key="1">
    <citation type="submission" date="2018-09" db="EMBL/GenBank/DDBJ databases">
        <title>Hymenobacter medium sp. nov., isolated from R2A medium.</title>
        <authorList>
            <person name="Yingchao G."/>
        </authorList>
    </citation>
    <scope>NUCLEOTIDE SEQUENCE [LARGE SCALE GENOMIC DNA]</scope>
    <source>
        <strain evidence="15">sh-6</strain>
    </source>
</reference>
<dbReference type="Pfam" id="PF02606">
    <property type="entry name" value="LpxK"/>
    <property type="match status" value="1"/>
</dbReference>
<comment type="function">
    <text evidence="1 13">Transfers the gamma-phosphate of ATP to the 4'-position of a tetraacyldisaccharide 1-phosphate intermediate (termed DS-1-P) to form tetraacyldisaccharide 1,4'-bis-phosphate (lipid IVA).</text>
</comment>
<dbReference type="EC" id="2.7.1.130" evidence="3 13"/>
<evidence type="ECO:0000256" key="4">
    <source>
        <dbReference type="ARBA" id="ARBA00016436"/>
    </source>
</evidence>
<evidence type="ECO:0000256" key="8">
    <source>
        <dbReference type="ARBA" id="ARBA00022741"/>
    </source>
</evidence>
<evidence type="ECO:0000256" key="9">
    <source>
        <dbReference type="ARBA" id="ARBA00022777"/>
    </source>
</evidence>
<dbReference type="InterPro" id="IPR027417">
    <property type="entry name" value="P-loop_NTPase"/>
</dbReference>
<evidence type="ECO:0000256" key="11">
    <source>
        <dbReference type="ARBA" id="ARBA00023098"/>
    </source>
</evidence>